<feature type="transmembrane region" description="Helical" evidence="7">
    <location>
        <begin position="276"/>
        <end position="299"/>
    </location>
</feature>
<feature type="transmembrane region" description="Helical" evidence="7">
    <location>
        <begin position="86"/>
        <end position="105"/>
    </location>
</feature>
<evidence type="ECO:0000313" key="10">
    <source>
        <dbReference type="Proteomes" id="UP001600943"/>
    </source>
</evidence>
<dbReference type="PANTHER" id="PTHR43005">
    <property type="entry name" value="BLR7065 PROTEIN"/>
    <property type="match status" value="1"/>
</dbReference>
<dbReference type="PANTHER" id="PTHR43005:SF1">
    <property type="entry name" value="SPERMIDINE_PUTRESCINE TRANSPORT SYSTEM PERMEASE PROTEIN"/>
    <property type="match status" value="1"/>
</dbReference>
<feature type="domain" description="ABC transmembrane type-1" evidence="8">
    <location>
        <begin position="80"/>
        <end position="294"/>
    </location>
</feature>
<keyword evidence="2 7" id="KW-0813">Transport</keyword>
<keyword evidence="4 7" id="KW-0812">Transmembrane</keyword>
<evidence type="ECO:0000256" key="2">
    <source>
        <dbReference type="ARBA" id="ARBA00022448"/>
    </source>
</evidence>
<dbReference type="RefSeq" id="WP_302417536.1">
    <property type="nucleotide sequence ID" value="NZ_BAABYW010000001.1"/>
</dbReference>
<keyword evidence="3" id="KW-1003">Cell membrane</keyword>
<comment type="caution">
    <text evidence="9">The sequence shown here is derived from an EMBL/GenBank/DDBJ whole genome shotgun (WGS) entry which is preliminary data.</text>
</comment>
<keyword evidence="10" id="KW-1185">Reference proteome</keyword>
<dbReference type="SUPFAM" id="SSF160964">
    <property type="entry name" value="MalF N-terminal region-like"/>
    <property type="match status" value="1"/>
</dbReference>
<dbReference type="Proteomes" id="UP001600943">
    <property type="component" value="Unassembled WGS sequence"/>
</dbReference>
<organism evidence="9 10">
    <name type="scientific">Blautia hominis</name>
    <dbReference type="NCBI Taxonomy" id="2025493"/>
    <lineage>
        <taxon>Bacteria</taxon>
        <taxon>Bacillati</taxon>
        <taxon>Bacillota</taxon>
        <taxon>Clostridia</taxon>
        <taxon>Lachnospirales</taxon>
        <taxon>Lachnospiraceae</taxon>
        <taxon>Blautia</taxon>
    </lineage>
</organism>
<protein>
    <submittedName>
        <fullName evidence="9">Sugar ABC transporter permease</fullName>
    </submittedName>
</protein>
<name>A0ABQ0B7R2_9FIRM</name>
<dbReference type="InterPro" id="IPR035906">
    <property type="entry name" value="MetI-like_sf"/>
</dbReference>
<keyword evidence="5 7" id="KW-1133">Transmembrane helix</keyword>
<dbReference type="CDD" id="cd06261">
    <property type="entry name" value="TM_PBP2"/>
    <property type="match status" value="1"/>
</dbReference>
<dbReference type="Pfam" id="PF00528">
    <property type="entry name" value="BPD_transp_1"/>
    <property type="match status" value="1"/>
</dbReference>
<evidence type="ECO:0000259" key="8">
    <source>
        <dbReference type="PROSITE" id="PS50928"/>
    </source>
</evidence>
<evidence type="ECO:0000313" key="9">
    <source>
        <dbReference type="EMBL" id="GAA6407488.1"/>
    </source>
</evidence>
<evidence type="ECO:0000256" key="7">
    <source>
        <dbReference type="RuleBase" id="RU363032"/>
    </source>
</evidence>
<feature type="transmembrane region" description="Helical" evidence="7">
    <location>
        <begin position="117"/>
        <end position="138"/>
    </location>
</feature>
<dbReference type="PROSITE" id="PS50928">
    <property type="entry name" value="ABC_TM1"/>
    <property type="match status" value="1"/>
</dbReference>
<gene>
    <name evidence="9" type="ORF">K040078D81_16050</name>
</gene>
<comment type="similarity">
    <text evidence="7">Belongs to the binding-protein-dependent transport system permease family.</text>
</comment>
<feature type="transmembrane region" description="Helical" evidence="7">
    <location>
        <begin position="225"/>
        <end position="247"/>
    </location>
</feature>
<evidence type="ECO:0000256" key="4">
    <source>
        <dbReference type="ARBA" id="ARBA00022692"/>
    </source>
</evidence>
<comment type="subcellular location">
    <subcellularLocation>
        <location evidence="1 7">Cell membrane</location>
        <topology evidence="1 7">Multi-pass membrane protein</topology>
    </subcellularLocation>
</comment>
<feature type="transmembrane region" description="Helical" evidence="7">
    <location>
        <begin position="158"/>
        <end position="178"/>
    </location>
</feature>
<dbReference type="SUPFAM" id="SSF161098">
    <property type="entry name" value="MetI-like"/>
    <property type="match status" value="1"/>
</dbReference>
<accession>A0ABQ0B7R2</accession>
<dbReference type="EMBL" id="BAABYW010000001">
    <property type="protein sequence ID" value="GAA6407488.1"/>
    <property type="molecule type" value="Genomic_DNA"/>
</dbReference>
<reference evidence="9 10" key="1">
    <citation type="submission" date="2024-04" db="EMBL/GenBank/DDBJ databases">
        <title>Defined microbial consortia suppress multidrug-resistant proinflammatory Enterobacteriaceae via ecological control.</title>
        <authorList>
            <person name="Furuichi M."/>
            <person name="Kawaguchi T."/>
            <person name="Pust M."/>
            <person name="Yasuma K."/>
            <person name="Plichta D."/>
            <person name="Hasegawa N."/>
            <person name="Ohya T."/>
            <person name="Bhattarai S."/>
            <person name="Sasajima S."/>
            <person name="Aoto Y."/>
            <person name="Tuganbaev T."/>
            <person name="Yaginuma M."/>
            <person name="Ueda M."/>
            <person name="Okahashi N."/>
            <person name="Amafuji K."/>
            <person name="Kiridooshi Y."/>
            <person name="Sugita K."/>
            <person name="Strazar M."/>
            <person name="Skelly A."/>
            <person name="Suda W."/>
            <person name="Hattori M."/>
            <person name="Nakamoto N."/>
            <person name="Caballero S."/>
            <person name="Norman J."/>
            <person name="Olle B."/>
            <person name="Tanoue T."/>
            <person name="Arita M."/>
            <person name="Bucci V."/>
            <person name="Atarashi K."/>
            <person name="Xavier R."/>
            <person name="Honda K."/>
        </authorList>
    </citation>
    <scope>NUCLEOTIDE SEQUENCE [LARGE SCALE GENOMIC DNA]</scope>
    <source>
        <strain evidence="10">k04-0078-D8-1</strain>
    </source>
</reference>
<dbReference type="Gene3D" id="1.10.3720.10">
    <property type="entry name" value="MetI-like"/>
    <property type="match status" value="1"/>
</dbReference>
<keyword evidence="6 7" id="KW-0472">Membrane</keyword>
<sequence>MKKNRNSVQAGGRKRITYYSMFPYLLIAPVLIYVLIFLVFPFFYGIGISLTDKKIGGTTSFIGLENYLQLLKDKKYITSIFNTVEYTVVSVFLKVVLGMAMAVVLNSKIKGRSLARGLLLIPWAVPTTVSIFVWRWMFSDTGGVLNAILSGSGLIDHKIAWLSTPFMAMVSIVIVNVWRGAPFIGISVLSGLQTISLDLYESATVDGAGAVAKFIYITLPSIKNVLMLATLVTTIWTFNDFEIIWLLTKGGPLNSTQVISTFSYQMGILQMNFGKAVASSIMFLPLIILLVNMVTGYTLKKGDE</sequence>
<evidence type="ECO:0000256" key="5">
    <source>
        <dbReference type="ARBA" id="ARBA00022989"/>
    </source>
</evidence>
<proteinExistence type="inferred from homology"/>
<evidence type="ECO:0000256" key="3">
    <source>
        <dbReference type="ARBA" id="ARBA00022475"/>
    </source>
</evidence>
<evidence type="ECO:0000256" key="1">
    <source>
        <dbReference type="ARBA" id="ARBA00004651"/>
    </source>
</evidence>
<feature type="transmembrane region" description="Helical" evidence="7">
    <location>
        <begin position="21"/>
        <end position="44"/>
    </location>
</feature>
<dbReference type="InterPro" id="IPR000515">
    <property type="entry name" value="MetI-like"/>
</dbReference>
<evidence type="ECO:0000256" key="6">
    <source>
        <dbReference type="ARBA" id="ARBA00023136"/>
    </source>
</evidence>